<sequence length="908" mass="99309">MSENRDDKPMPNEESPLISRRTVLASIGLSGMALAMGSTIGGAVGADSQTVTAASYGIGKYLDSVIITVDSIAALRQFAPKSSYSVVRTASYYAGMGKGGNEFVWAASSTEPDNGGSIIAVDGLAAGRWKSTQYKLNPFQFGAYGDLLIDSSVEAFTNANIISGHDDTDAFQRMLNTIQYTAYRNNISKMKYGATVNHVFEVHDAAYYVRDTLYVRSGTDIEFLGNAAIFFDPTTSKDLFSPNVQEMADAFAVKTGWNAQTIVGVRFKGGVYVGNVTKTSTVHANRCFNGANAYKWVFDNVLVERFAIGCHLYPLDTSPWTGTRRGNFYENELRNCAFHECLLGFWNQANVTQCTNLTVGGGYIVGRAGATNIADYYVRNEGGGLSVNGFNVAPTGAAAKPAKAVVYDTCAGSFWGGGYTEYFNYFFELNPIHRWGGFAFKSNVTYKETKDCYIKFTEGYFAKYDYAAKTWTETDNPTEGHNQLLMSSAFDFGRNPQLIDDFFEFLPQYDFKYGMYGVRMSGNTVNKKLVYDVKRFESTWTGFTSRNGIRLWNKGSESAELAFPIKNKQLDAYVCILYRDTAPFDPRNFKLNVLEYNGTNKRITVGDDVVDYGNGWKLATVRNVNELVNKGNFIITLPVGTRIEIEHIGAYASGFPIAPVYMQYDPKVDSRNAFSLNANYSGGKFAVGDFMYPVNTTNSSNVALNEQNINFSLCVQEGTLKPPTDMAQYSGLATATSVTTEAPNLINLATGSVVLDTYYGVGDWIAVTQNGTTQQCKIVGRVFDANGQPTSQVIIDKTINNGTATVALGQAPVYRNVFQKIVRRSLPFAPPSVAANTTNTSNVTQSFASVGNVVDAFFEGDLKGTRMYAKVTAANTITVYHENPTPAAVDVSAATLTLIIYSSGNEMT</sequence>
<comment type="caution">
    <text evidence="1">The sequence shown here is derived from an EMBL/GenBank/DDBJ whole genome shotgun (WGS) entry which is preliminary data.</text>
</comment>
<keyword evidence="2" id="KW-1185">Reference proteome</keyword>
<organism evidence="1 2">
    <name type="scientific">Paenibacillus ginsengarvi</name>
    <dbReference type="NCBI Taxonomy" id="400777"/>
    <lineage>
        <taxon>Bacteria</taxon>
        <taxon>Bacillati</taxon>
        <taxon>Bacillota</taxon>
        <taxon>Bacilli</taxon>
        <taxon>Bacillales</taxon>
        <taxon>Paenibacillaceae</taxon>
        <taxon>Paenibacillus</taxon>
    </lineage>
</organism>
<evidence type="ECO:0000313" key="2">
    <source>
        <dbReference type="Proteomes" id="UP000282311"/>
    </source>
</evidence>
<proteinExistence type="predicted"/>
<dbReference type="InterPro" id="IPR006311">
    <property type="entry name" value="TAT_signal"/>
</dbReference>
<accession>A0A3B0BIM0</accession>
<protein>
    <submittedName>
        <fullName evidence="1">Uncharacterized protein</fullName>
    </submittedName>
</protein>
<dbReference type="OrthoDB" id="9816621at2"/>
<reference evidence="1 2" key="1">
    <citation type="journal article" date="2007" name="Int. J. Syst. Evol. Microbiol.">
        <title>Paenibacillus ginsengarvi sp. nov., isolated from soil from ginseng cultivation.</title>
        <authorList>
            <person name="Yoon M.H."/>
            <person name="Ten L.N."/>
            <person name="Im W.T."/>
        </authorList>
    </citation>
    <scope>NUCLEOTIDE SEQUENCE [LARGE SCALE GENOMIC DNA]</scope>
    <source>
        <strain evidence="1 2">KCTC 13059</strain>
    </source>
</reference>
<dbReference type="Proteomes" id="UP000282311">
    <property type="component" value="Unassembled WGS sequence"/>
</dbReference>
<evidence type="ECO:0000313" key="1">
    <source>
        <dbReference type="EMBL" id="RKN72973.1"/>
    </source>
</evidence>
<name>A0A3B0BIM0_9BACL</name>
<gene>
    <name evidence="1" type="ORF">D7M11_27885</name>
</gene>
<dbReference type="EMBL" id="RBAH01000026">
    <property type="protein sequence ID" value="RKN72973.1"/>
    <property type="molecule type" value="Genomic_DNA"/>
</dbReference>
<dbReference type="PROSITE" id="PS51318">
    <property type="entry name" value="TAT"/>
    <property type="match status" value="1"/>
</dbReference>
<dbReference type="AlphaFoldDB" id="A0A3B0BIM0"/>